<dbReference type="InterPro" id="IPR024774">
    <property type="entry name" value="PH_dom-Mcp5-type"/>
</dbReference>
<dbReference type="InterPro" id="IPR053005">
    <property type="entry name" value="Nuclear_Pos-Cytoskel_Interact"/>
</dbReference>
<feature type="compositionally biased region" description="Polar residues" evidence="2">
    <location>
        <begin position="877"/>
        <end position="907"/>
    </location>
</feature>
<feature type="region of interest" description="Disordered" evidence="2">
    <location>
        <begin position="997"/>
        <end position="1016"/>
    </location>
</feature>
<dbReference type="PANTHER" id="PTHR28190:SF2">
    <property type="entry name" value="MIGRATION PROTEIN, PUTATIVE (AFU_ORTHOLOGUE AFUA_2G07730)-RELATED"/>
    <property type="match status" value="1"/>
</dbReference>
<feature type="compositionally biased region" description="Acidic residues" evidence="2">
    <location>
        <begin position="507"/>
        <end position="531"/>
    </location>
</feature>
<dbReference type="GO" id="GO:0005543">
    <property type="term" value="F:phospholipid binding"/>
    <property type="evidence" value="ECO:0007669"/>
    <property type="project" value="InterPro"/>
</dbReference>
<comment type="caution">
    <text evidence="4">The sequence shown here is derived from an EMBL/GenBank/DDBJ whole genome shotgun (WGS) entry which is preliminary data.</text>
</comment>
<feature type="compositionally biased region" description="Basic and acidic residues" evidence="2">
    <location>
        <begin position="95"/>
        <end position="108"/>
    </location>
</feature>
<organism evidence="4 5">
    <name type="scientific">Mortierella isabellina</name>
    <name type="common">Filamentous fungus</name>
    <name type="synonym">Umbelopsis isabellina</name>
    <dbReference type="NCBI Taxonomy" id="91625"/>
    <lineage>
        <taxon>Eukaryota</taxon>
        <taxon>Fungi</taxon>
        <taxon>Fungi incertae sedis</taxon>
        <taxon>Mucoromycota</taxon>
        <taxon>Mucoromycotina</taxon>
        <taxon>Umbelopsidomycetes</taxon>
        <taxon>Umbelopsidales</taxon>
        <taxon>Umbelopsidaceae</taxon>
        <taxon>Umbelopsis</taxon>
    </lineage>
</organism>
<keyword evidence="5" id="KW-1185">Reference proteome</keyword>
<feature type="compositionally biased region" description="Low complexity" evidence="2">
    <location>
        <begin position="1"/>
        <end position="42"/>
    </location>
</feature>
<accession>A0A8H7PHL4</accession>
<dbReference type="Pfam" id="PF12814">
    <property type="entry name" value="Mcp5_PH"/>
    <property type="match status" value="1"/>
</dbReference>
<dbReference type="GO" id="GO:0005938">
    <property type="term" value="C:cell cortex"/>
    <property type="evidence" value="ECO:0007669"/>
    <property type="project" value="InterPro"/>
</dbReference>
<feature type="compositionally biased region" description="Polar residues" evidence="2">
    <location>
        <begin position="569"/>
        <end position="581"/>
    </location>
</feature>
<feature type="compositionally biased region" description="Polar residues" evidence="2">
    <location>
        <begin position="50"/>
        <end position="75"/>
    </location>
</feature>
<evidence type="ECO:0000259" key="3">
    <source>
        <dbReference type="Pfam" id="PF12814"/>
    </source>
</evidence>
<reference evidence="4" key="1">
    <citation type="submission" date="2020-12" db="EMBL/GenBank/DDBJ databases">
        <title>Metabolic potential, ecology and presence of endohyphal bacteria is reflected in genomic diversity of Mucoromycotina.</title>
        <authorList>
            <person name="Muszewska A."/>
            <person name="Okrasinska A."/>
            <person name="Steczkiewicz K."/>
            <person name="Drgas O."/>
            <person name="Orlowska M."/>
            <person name="Perlinska-Lenart U."/>
            <person name="Aleksandrzak-Piekarczyk T."/>
            <person name="Szatraj K."/>
            <person name="Zielenkiewicz U."/>
            <person name="Pilsyk S."/>
            <person name="Malc E."/>
            <person name="Mieczkowski P."/>
            <person name="Kruszewska J.S."/>
            <person name="Biernat P."/>
            <person name="Pawlowska J."/>
        </authorList>
    </citation>
    <scope>NUCLEOTIDE SEQUENCE</scope>
    <source>
        <strain evidence="4">WA0000067209</strain>
    </source>
</reference>
<dbReference type="GO" id="GO:0032065">
    <property type="term" value="P:maintenance of protein location in cell cortex"/>
    <property type="evidence" value="ECO:0007669"/>
    <property type="project" value="InterPro"/>
</dbReference>
<keyword evidence="1" id="KW-0175">Coiled coil</keyword>
<feature type="compositionally biased region" description="Pro residues" evidence="2">
    <location>
        <begin position="146"/>
        <end position="161"/>
    </location>
</feature>
<feature type="compositionally biased region" description="Basic and acidic residues" evidence="2">
    <location>
        <begin position="1003"/>
        <end position="1016"/>
    </location>
</feature>
<dbReference type="Proteomes" id="UP000654370">
    <property type="component" value="Unassembled WGS sequence"/>
</dbReference>
<dbReference type="OrthoDB" id="2149224at2759"/>
<feature type="region of interest" description="Disordered" evidence="2">
    <location>
        <begin position="1"/>
        <end position="182"/>
    </location>
</feature>
<dbReference type="GO" id="GO:0005739">
    <property type="term" value="C:mitochondrion"/>
    <property type="evidence" value="ECO:0007669"/>
    <property type="project" value="TreeGrafter"/>
</dbReference>
<proteinExistence type="predicted"/>
<feature type="compositionally biased region" description="Basic residues" evidence="2">
    <location>
        <begin position="482"/>
        <end position="497"/>
    </location>
</feature>
<feature type="region of interest" description="Disordered" evidence="2">
    <location>
        <begin position="304"/>
        <end position="324"/>
    </location>
</feature>
<feature type="region of interest" description="Disordered" evidence="2">
    <location>
        <begin position="339"/>
        <end position="395"/>
    </location>
</feature>
<feature type="compositionally biased region" description="Low complexity" evidence="2">
    <location>
        <begin position="1286"/>
        <end position="1298"/>
    </location>
</feature>
<gene>
    <name evidence="4" type="ORF">INT43_004200</name>
</gene>
<dbReference type="SUPFAM" id="SSF50729">
    <property type="entry name" value="PH domain-like"/>
    <property type="match status" value="1"/>
</dbReference>
<dbReference type="GO" id="GO:0015631">
    <property type="term" value="F:tubulin binding"/>
    <property type="evidence" value="ECO:0007669"/>
    <property type="project" value="TreeGrafter"/>
</dbReference>
<evidence type="ECO:0000313" key="5">
    <source>
        <dbReference type="Proteomes" id="UP000654370"/>
    </source>
</evidence>
<feature type="region of interest" description="Disordered" evidence="2">
    <location>
        <begin position="1275"/>
        <end position="1310"/>
    </location>
</feature>
<feature type="region of interest" description="Disordered" evidence="2">
    <location>
        <begin position="875"/>
        <end position="916"/>
    </location>
</feature>
<feature type="domain" description="Pleckstrin homology" evidence="3">
    <location>
        <begin position="1135"/>
        <end position="1249"/>
    </location>
</feature>
<feature type="coiled-coil region" evidence="1">
    <location>
        <begin position="195"/>
        <end position="243"/>
    </location>
</feature>
<dbReference type="PANTHER" id="PTHR28190">
    <property type="entry name" value="NUCLEAR MIGRATION PROTEIN NUM1"/>
    <property type="match status" value="1"/>
</dbReference>
<evidence type="ECO:0000256" key="1">
    <source>
        <dbReference type="SAM" id="Coils"/>
    </source>
</evidence>
<protein>
    <recommendedName>
        <fullName evidence="3">Pleckstrin homology domain-containing protein</fullName>
    </recommendedName>
</protein>
<evidence type="ECO:0000313" key="4">
    <source>
        <dbReference type="EMBL" id="KAG2174179.1"/>
    </source>
</evidence>
<sequence length="1369" mass="148468">MSQESPTTPLPQTSSSTPVSQPATPKPLSSSVSLQTSSTPSVRTRRAQTPDKQQGPQASQSDTTQNILHKYANQSRAKEVDTQSSVDEEELPPATKEKLKSLERELNEYKSFAGIMGASPLKRPEKFMSRNSTGDPLPTPTSSTILPPPSTSSLLPPPPQSSTPTKRRSKVPNADRRNNDIEFATEIGQGLLLEVRKMQSLLQEKEEQLRALDREKAESERLAELLAKQLKQSQENEEHLKEDAWNLELAKQELGGNMAELQHSLSKSTADQNKMSKQLTTLTQEVEVLRSTEEKLSTQIETMKSRHEQDMNAMRKHSSSLQREKTEITKQLETTTAELVTIRSQSKAHRRSVDAENLAHGDGANNLGSGDENYAQKHGDSPNASPPPSPTHAPRNHALELETLKTSLGHAHRMISNLRSSLHKEKQDRFEMKKHLADSQETIEQLRNGSHMWADVGADRAGSGAVAGDGTVAGNAAAARRLKKAANKKRTPARKAKGLTPRRPSDTDGDEYEDVDEMEIIASDISDEDGFDNITDKPHTTTTRSDTGRRGRRLRKWEGASETSDSESVHTSDAQSSLDLSQGNFVPLSSELSGSKGYRSAVDIAVNTEPINIVSDIVEQEQKKPVMVDIGTNTDEISAPKVLSMDMGMNTEEFTSDITFVDASVNTEELTSDSVDASVNTEEPVSNIALVDASVNTDQLVSNIASVDTGVITEVYQPAENYNAGAALAGGAAGVVAGMVAEHELGQHESETVTPIAHVQKEAAAKTTEPAAMLPDATEVVTSLQKSGADRNVQLSRVHEDRHTDKSVASSLEAAQKVAPLPVDQATDTGPAVSELDNTDRTARQAQVSAERASAAAASAGITDIASQLHKTGDEIASQSNTSSQKEALSAIASSNLPRTVLSNNEEPANMADNEQKRGVANIDSKTSFAPPETSSQLASQSAFINHAEENGETGLATSKAGAANSDYFTQNAVDDTSFNPTHETAVQQHPTNEQIANNMPGVEHHNEKSDTQNKRDSKILAAAAVSGATAGIGMADSAEAHKMPAEHVVKADSRRKNEQDVGHATIYTTTYPSSQLTEQNLKVLSADPDSNGVPQQKEADVVSHSDAMSRRASSSIYKPISEKEGYTSSIAPNVVSNITQTMIGSWMWKSTRKTIGSGFSDNRHQRFFWIHPYSRTLYWSMNEPGTNGVAKAKSAYIESITAIQDRSSTSDLPSVSLLVKTNNREIKFTAQDIAQHEAWLQSINYLLSRPFNGTGSMMQSKKDVGSVRSIPSVAMRKPSSQRIHSVFSSSASNAPSRPDSHRYAGDGLNDEDLEDLEDVRMCCDGKHHLSKLEKHHSHRSSRYRPVSGTSFEHQHFAMSITSGNGSTH</sequence>
<dbReference type="EMBL" id="JAEPQZ010000013">
    <property type="protein sequence ID" value="KAG2174179.1"/>
    <property type="molecule type" value="Genomic_DNA"/>
</dbReference>
<feature type="region of interest" description="Disordered" evidence="2">
    <location>
        <begin position="1088"/>
        <end position="1108"/>
    </location>
</feature>
<feature type="region of interest" description="Disordered" evidence="2">
    <location>
        <begin position="824"/>
        <end position="850"/>
    </location>
</feature>
<dbReference type="GO" id="GO:0000226">
    <property type="term" value="P:microtubule cytoskeleton organization"/>
    <property type="evidence" value="ECO:0007669"/>
    <property type="project" value="TreeGrafter"/>
</dbReference>
<feature type="region of interest" description="Disordered" evidence="2">
    <location>
        <begin position="482"/>
        <end position="581"/>
    </location>
</feature>
<evidence type="ECO:0000256" key="2">
    <source>
        <dbReference type="SAM" id="MobiDB-lite"/>
    </source>
</evidence>
<name>A0A8H7PHL4_MORIS</name>
<feature type="compositionally biased region" description="Basic and acidic residues" evidence="2">
    <location>
        <begin position="1098"/>
        <end position="1108"/>
    </location>
</feature>